<keyword evidence="10" id="KW-1185">Reference proteome</keyword>
<keyword evidence="2 5" id="KW-0238">DNA-binding</keyword>
<gene>
    <name evidence="9" type="ORF">GLAREA_00894</name>
</gene>
<proteinExistence type="predicted"/>
<feature type="compositionally biased region" description="Basic and acidic residues" evidence="7">
    <location>
        <begin position="661"/>
        <end position="675"/>
    </location>
</feature>
<evidence type="ECO:0000256" key="4">
    <source>
        <dbReference type="ARBA" id="ARBA00023242"/>
    </source>
</evidence>
<feature type="compositionally biased region" description="Polar residues" evidence="7">
    <location>
        <begin position="597"/>
        <end position="608"/>
    </location>
</feature>
<dbReference type="SUPFAM" id="SSF46689">
    <property type="entry name" value="Homeodomain-like"/>
    <property type="match status" value="1"/>
</dbReference>
<dbReference type="OMA" id="HMIRPLM"/>
<feature type="region of interest" description="Disordered" evidence="7">
    <location>
        <begin position="488"/>
        <end position="546"/>
    </location>
</feature>
<evidence type="ECO:0000256" key="5">
    <source>
        <dbReference type="PROSITE-ProRule" id="PRU00108"/>
    </source>
</evidence>
<feature type="domain" description="Homeobox" evidence="8">
    <location>
        <begin position="200"/>
        <end position="261"/>
    </location>
</feature>
<organism evidence="9 10">
    <name type="scientific">Glarea lozoyensis (strain ATCC 20868 / MF5171)</name>
    <dbReference type="NCBI Taxonomy" id="1116229"/>
    <lineage>
        <taxon>Eukaryota</taxon>
        <taxon>Fungi</taxon>
        <taxon>Dikarya</taxon>
        <taxon>Ascomycota</taxon>
        <taxon>Pezizomycotina</taxon>
        <taxon>Leotiomycetes</taxon>
        <taxon>Helotiales</taxon>
        <taxon>Helotiaceae</taxon>
        <taxon>Glarea</taxon>
    </lineage>
</organism>
<feature type="compositionally biased region" description="Polar residues" evidence="7">
    <location>
        <begin position="114"/>
        <end position="159"/>
    </location>
</feature>
<dbReference type="InterPro" id="IPR001356">
    <property type="entry name" value="HD"/>
</dbReference>
<evidence type="ECO:0000256" key="6">
    <source>
        <dbReference type="RuleBase" id="RU000682"/>
    </source>
</evidence>
<dbReference type="OrthoDB" id="6159439at2759"/>
<feature type="compositionally biased region" description="Low complexity" evidence="7">
    <location>
        <begin position="494"/>
        <end position="508"/>
    </location>
</feature>
<feature type="region of interest" description="Disordered" evidence="7">
    <location>
        <begin position="567"/>
        <end position="692"/>
    </location>
</feature>
<dbReference type="GO" id="GO:0000981">
    <property type="term" value="F:DNA-binding transcription factor activity, RNA polymerase II-specific"/>
    <property type="evidence" value="ECO:0007669"/>
    <property type="project" value="TreeGrafter"/>
</dbReference>
<reference evidence="9 10" key="1">
    <citation type="journal article" date="2013" name="BMC Genomics">
        <title>Genomics-driven discovery of the pneumocandin biosynthetic gene cluster in the fungus Glarea lozoyensis.</title>
        <authorList>
            <person name="Chen L."/>
            <person name="Yue Q."/>
            <person name="Zhang X."/>
            <person name="Xiang M."/>
            <person name="Wang C."/>
            <person name="Li S."/>
            <person name="Che Y."/>
            <person name="Ortiz-Lopez F.J."/>
            <person name="Bills G.F."/>
            <person name="Liu X."/>
            <person name="An Z."/>
        </authorList>
    </citation>
    <scope>NUCLEOTIDE SEQUENCE [LARGE SCALE GENOMIC DNA]</scope>
    <source>
        <strain evidence="10">ATCC 20868 / MF5171</strain>
    </source>
</reference>
<dbReference type="RefSeq" id="XP_008083843.1">
    <property type="nucleotide sequence ID" value="XM_008085652.1"/>
</dbReference>
<feature type="compositionally biased region" description="Polar residues" evidence="7">
    <location>
        <begin position="349"/>
        <end position="402"/>
    </location>
</feature>
<feature type="region of interest" description="Disordered" evidence="7">
    <location>
        <begin position="47"/>
        <end position="201"/>
    </location>
</feature>
<dbReference type="SMART" id="SM00389">
    <property type="entry name" value="HOX"/>
    <property type="match status" value="1"/>
</dbReference>
<keyword evidence="4 5" id="KW-0539">Nucleus</keyword>
<dbReference type="Pfam" id="PF00046">
    <property type="entry name" value="Homeodomain"/>
    <property type="match status" value="1"/>
</dbReference>
<feature type="compositionally biased region" description="Polar residues" evidence="7">
    <location>
        <begin position="533"/>
        <end position="545"/>
    </location>
</feature>
<dbReference type="InterPro" id="IPR050453">
    <property type="entry name" value="LIM_Homeobox_TF"/>
</dbReference>
<dbReference type="EMBL" id="KE145367">
    <property type="protein sequence ID" value="EPE29734.1"/>
    <property type="molecule type" value="Genomic_DNA"/>
</dbReference>
<accession>S3CXS4</accession>
<dbReference type="PANTHER" id="PTHR24208:SF166">
    <property type="entry name" value="LIM HOMEOBOX TRANSCRIPTION FACTOR 1 ALPHA, ISOFORM B"/>
    <property type="match status" value="1"/>
</dbReference>
<evidence type="ECO:0000256" key="7">
    <source>
        <dbReference type="SAM" id="MobiDB-lite"/>
    </source>
</evidence>
<name>S3CXS4_GLAL2</name>
<comment type="subcellular location">
    <subcellularLocation>
        <location evidence="1 5 6">Nucleus</location>
    </subcellularLocation>
</comment>
<dbReference type="Gene3D" id="1.10.10.60">
    <property type="entry name" value="Homeodomain-like"/>
    <property type="match status" value="1"/>
</dbReference>
<evidence type="ECO:0000313" key="9">
    <source>
        <dbReference type="EMBL" id="EPE29734.1"/>
    </source>
</evidence>
<dbReference type="GeneID" id="19459952"/>
<evidence type="ECO:0000256" key="3">
    <source>
        <dbReference type="ARBA" id="ARBA00023155"/>
    </source>
</evidence>
<dbReference type="InterPro" id="IPR009057">
    <property type="entry name" value="Homeodomain-like_sf"/>
</dbReference>
<evidence type="ECO:0000256" key="2">
    <source>
        <dbReference type="ARBA" id="ARBA00023125"/>
    </source>
</evidence>
<evidence type="ECO:0000313" key="10">
    <source>
        <dbReference type="Proteomes" id="UP000016922"/>
    </source>
</evidence>
<feature type="compositionally biased region" description="Polar residues" evidence="7">
    <location>
        <begin position="423"/>
        <end position="432"/>
    </location>
</feature>
<evidence type="ECO:0000259" key="8">
    <source>
        <dbReference type="PROSITE" id="PS50071"/>
    </source>
</evidence>
<feature type="DNA-binding region" description="Homeobox" evidence="5">
    <location>
        <begin position="202"/>
        <end position="262"/>
    </location>
</feature>
<dbReference type="CDD" id="cd00086">
    <property type="entry name" value="homeodomain"/>
    <property type="match status" value="1"/>
</dbReference>
<dbReference type="KEGG" id="glz:GLAREA_00894"/>
<evidence type="ECO:0000256" key="1">
    <source>
        <dbReference type="ARBA" id="ARBA00004123"/>
    </source>
</evidence>
<dbReference type="Proteomes" id="UP000016922">
    <property type="component" value="Unassembled WGS sequence"/>
</dbReference>
<dbReference type="GO" id="GO:0000977">
    <property type="term" value="F:RNA polymerase II transcription regulatory region sequence-specific DNA binding"/>
    <property type="evidence" value="ECO:0007669"/>
    <property type="project" value="TreeGrafter"/>
</dbReference>
<dbReference type="HOGENOM" id="CLU_017274_1_0_1"/>
<feature type="compositionally biased region" description="Low complexity" evidence="7">
    <location>
        <begin position="647"/>
        <end position="660"/>
    </location>
</feature>
<feature type="region of interest" description="Disordered" evidence="7">
    <location>
        <begin position="343"/>
        <end position="432"/>
    </location>
</feature>
<dbReference type="AlphaFoldDB" id="S3CXS4"/>
<keyword evidence="3 5" id="KW-0371">Homeobox</keyword>
<dbReference type="eggNOG" id="KOG0849">
    <property type="taxonomic scope" value="Eukaryota"/>
</dbReference>
<feature type="compositionally biased region" description="Polar residues" evidence="7">
    <location>
        <begin position="65"/>
        <end position="75"/>
    </location>
</feature>
<dbReference type="GO" id="GO:0005634">
    <property type="term" value="C:nucleus"/>
    <property type="evidence" value="ECO:0007669"/>
    <property type="project" value="UniProtKB-SubCell"/>
</dbReference>
<dbReference type="PANTHER" id="PTHR24208">
    <property type="entry name" value="LIM/HOMEOBOX PROTEIN LHX"/>
    <property type="match status" value="1"/>
</dbReference>
<sequence>MLVTRQCDTGRNTWSSSKLEAIYRNAASPRMSNFEPLSTQPDWREQYSAFPLPGENGLLQPPFEQPSSSNSTEANAAQVIARPTLEHRHSLGPIRQEVPPVPIIERPDSAPGDNGQSANEARNDSLVSSESTAISLESIGSNPLSSASSAPVQQSTVANSEGGDATSEIKDEEDDEDDDDEMLEAEEGAPPQTAAERRAERRKMKRFRLTHQQTRFLMSEFAKQAHPDAAHRERLSREIPGLSPRQVQVWFQNRRAKIKRLTADDRERMMKMRAVPDDFDNVQALHSPYGAVHGIGTPMQSPVDFVPNYADHMMRPLMVDTMRRHEHDDHLSQTGLTPTFGHVGFAQGGQMNTPNVLSPLSMDSSDRYYSNSHLSSPMSAGPRSSNPFDRQNSYGAMSQHSRQPIRPLQPLQLRETMSRTRSESIQSPLRSSMSWKGETLDYNSYQTGHPSPQLSGRQQSVYQHDGIGNNAVNTHQYDANAFSNSNMQSSPPHMTFSSPHGSSTSMPSRLRGASSTFPPGLDIRTQYRGLPSHLNSPHSPATTRGGSFASAFTGGYASAPLTAPVDFSLPRTPGDGGHGNRDFNIPQLSAPMAPPNDFSSAYNNSSLSPARAAQENRDFGSSNQNNGDSGAQTRTGSQGPGSEHRQNQQQHPQQHNQQSRSQDDSYLRSVDYETGHKRKRSFTLPGGAYESP</sequence>
<protein>
    <submittedName>
        <fullName evidence="9">Homeo</fullName>
    </submittedName>
</protein>
<feature type="compositionally biased region" description="Polar residues" evidence="7">
    <location>
        <begin position="619"/>
        <end position="637"/>
    </location>
</feature>
<dbReference type="PROSITE" id="PS50071">
    <property type="entry name" value="HOMEOBOX_2"/>
    <property type="match status" value="1"/>
</dbReference>
<feature type="compositionally biased region" description="Acidic residues" evidence="7">
    <location>
        <begin position="170"/>
        <end position="187"/>
    </location>
</feature>